<dbReference type="EMBL" id="AKCT01000216">
    <property type="protein sequence ID" value="EKV10894.1"/>
    <property type="molecule type" value="Genomic_DNA"/>
</dbReference>
<dbReference type="Proteomes" id="UP000009882">
    <property type="component" value="Unassembled WGS sequence"/>
</dbReference>
<evidence type="ECO:0000313" key="2">
    <source>
        <dbReference type="Proteomes" id="UP000009882"/>
    </source>
</evidence>
<reference evidence="2" key="1">
    <citation type="journal article" date="2012" name="BMC Genomics">
        <title>Genome sequence of the necrotrophic fungus Penicillium digitatum, the main postharvest pathogen of citrus.</title>
        <authorList>
            <person name="Marcet-Houben M."/>
            <person name="Ballester A.-R."/>
            <person name="de la Fuente B."/>
            <person name="Harries E."/>
            <person name="Marcos J.F."/>
            <person name="Gonzalez-Candelas L."/>
            <person name="Gabaldon T."/>
        </authorList>
    </citation>
    <scope>NUCLEOTIDE SEQUENCE [LARGE SCALE GENOMIC DNA]</scope>
    <source>
        <strain evidence="2">PHI26 / CECT 20796</strain>
    </source>
</reference>
<dbReference type="AlphaFoldDB" id="K9FNZ0"/>
<dbReference type="HOGENOM" id="CLU_1778111_0_0_1"/>
<comment type="caution">
    <text evidence="1">The sequence shown here is derived from an EMBL/GenBank/DDBJ whole genome shotgun (WGS) entry which is preliminary data.</text>
</comment>
<name>K9FNZ0_PEND2</name>
<protein>
    <submittedName>
        <fullName evidence="1">2-dehydropantoate 2-reductase family protein, putative</fullName>
    </submittedName>
</protein>
<keyword evidence="2" id="KW-1185">Reference proteome</keyword>
<dbReference type="OrthoDB" id="3609at2759"/>
<accession>K9FNZ0</accession>
<dbReference type="InParanoid" id="K9FNZ0"/>
<dbReference type="STRING" id="1170229.K9FNZ0"/>
<proteinExistence type="predicted"/>
<sequence>MKKQQVKQIHLHYIALDPQPQFPHKLAPTNYPGPSLCSVFLCRVGFSIDDPTDDSLCNHFESIIRGLHSLKYVRNRTTDGNFTSNISFQRWQQLSYNACLTSSCAITGLDTGRIRPAENPVLTLLHPTLQESGGCKGAIGLHSQRS</sequence>
<organism evidence="1 2">
    <name type="scientific">Penicillium digitatum (strain PHI26 / CECT 20796)</name>
    <name type="common">Green mold</name>
    <dbReference type="NCBI Taxonomy" id="1170229"/>
    <lineage>
        <taxon>Eukaryota</taxon>
        <taxon>Fungi</taxon>
        <taxon>Dikarya</taxon>
        <taxon>Ascomycota</taxon>
        <taxon>Pezizomycotina</taxon>
        <taxon>Eurotiomycetes</taxon>
        <taxon>Eurotiomycetidae</taxon>
        <taxon>Eurotiales</taxon>
        <taxon>Aspergillaceae</taxon>
        <taxon>Penicillium</taxon>
    </lineage>
</organism>
<evidence type="ECO:0000313" key="1">
    <source>
        <dbReference type="EMBL" id="EKV10894.1"/>
    </source>
</evidence>
<gene>
    <name evidence="1" type="ORF">PDIG_53820</name>
</gene>